<dbReference type="CDD" id="cd00067">
    <property type="entry name" value="GAL4"/>
    <property type="match status" value="1"/>
</dbReference>
<proteinExistence type="predicted"/>
<evidence type="ECO:0000313" key="9">
    <source>
        <dbReference type="Proteomes" id="UP000070168"/>
    </source>
</evidence>
<dbReference type="RefSeq" id="XP_040648187.1">
    <property type="nucleotide sequence ID" value="XM_040793332.1"/>
</dbReference>
<dbReference type="InterPro" id="IPR001138">
    <property type="entry name" value="Zn2Cys6_DnaBD"/>
</dbReference>
<feature type="region of interest" description="Disordered" evidence="6">
    <location>
        <begin position="257"/>
        <end position="314"/>
    </location>
</feature>
<keyword evidence="1" id="KW-0805">Transcription regulation</keyword>
<dbReference type="EMBL" id="LHQR01000048">
    <property type="protein sequence ID" value="KXG49651.1"/>
    <property type="molecule type" value="Genomic_DNA"/>
</dbReference>
<feature type="domain" description="Zn(2)-C6 fungal-type" evidence="7">
    <location>
        <begin position="188"/>
        <end position="209"/>
    </location>
</feature>
<dbReference type="Proteomes" id="UP000070168">
    <property type="component" value="Unassembled WGS sequence"/>
</dbReference>
<keyword evidence="2" id="KW-0238">DNA-binding</keyword>
<dbReference type="AlphaFoldDB" id="A0A135LKZ0"/>
<dbReference type="GeneID" id="63708632"/>
<keyword evidence="3" id="KW-0804">Transcription</keyword>
<dbReference type="GO" id="GO:0000981">
    <property type="term" value="F:DNA-binding transcription factor activity, RNA polymerase II-specific"/>
    <property type="evidence" value="ECO:0007669"/>
    <property type="project" value="InterPro"/>
</dbReference>
<dbReference type="InterPro" id="IPR050987">
    <property type="entry name" value="AtrR-like"/>
</dbReference>
<accession>A0A135LKZ0</accession>
<evidence type="ECO:0000256" key="6">
    <source>
        <dbReference type="SAM" id="MobiDB-lite"/>
    </source>
</evidence>
<dbReference type="CDD" id="cd12148">
    <property type="entry name" value="fungal_TF_MHR"/>
    <property type="match status" value="1"/>
</dbReference>
<dbReference type="OMA" id="CKPSLCW"/>
<feature type="compositionally biased region" description="Polar residues" evidence="6">
    <location>
        <begin position="273"/>
        <end position="286"/>
    </location>
</feature>
<feature type="coiled-coil region" evidence="5">
    <location>
        <begin position="225"/>
        <end position="252"/>
    </location>
</feature>
<dbReference type="PANTHER" id="PTHR46910">
    <property type="entry name" value="TRANSCRIPTION FACTOR PDR1"/>
    <property type="match status" value="1"/>
</dbReference>
<evidence type="ECO:0000256" key="3">
    <source>
        <dbReference type="ARBA" id="ARBA00023163"/>
    </source>
</evidence>
<evidence type="ECO:0000256" key="2">
    <source>
        <dbReference type="ARBA" id="ARBA00023125"/>
    </source>
</evidence>
<gene>
    <name evidence="8" type="ORF">PGRI_056190</name>
</gene>
<dbReference type="Gene3D" id="4.10.240.10">
    <property type="entry name" value="Zn(2)-C6 fungal-type DNA-binding domain"/>
    <property type="match status" value="1"/>
</dbReference>
<sequence>MANLNFPDDGPDFLTDDTLHEAYELEIQSEEGKKVRFGELVAGKGDSITTIVIFIRHFFCVYDQDYVRTVAAQMTKSLLDTVPASARPAQVILLGCGDHSLIGSYMEETSDEFPIYTDPSGRIYQKLQMKRATSGFTEPPPYTDYTFPTALVEGLKQIWKRGWAGLRGGSVVQQGATGMSLNLMVSQIRCDKRTPCSNCRSSSIACTSTGEGQKPSEPRRRVLISNQYEKKIDLIEERLASIESNLQQVAKNTSHLQGFTAPTPRGSHFAPSPQRSNPAPSFTTQTPPKPKGPLYRANPTLEQHDSSSGFEGSSSLAAHGAYASAFLESAVSTSSQQVLSSPKINAALSSLKQLVGIQNQRRGTDSLESQPTKNARLGVRRDIRDLEMPPLPLVLDLLRKVQESPPSCFGGYVPFLSVKYFIEKCREVYFCIDDYSEASFVVTNFCLYGVFYEYSGVEKDASVREQYEYYIEMSRDNLETALANLNILMPASHESIMALTVGVSPPFPVFLLDIPRRGSLLTNKGYACTRDFQTIGWLDAGINSHEYVPNTRVLFWSVYTLLNMMSLRLGRASPIQIYDISLPKPNPENADIPYPWAAVCMWWTKSAIIQGEVYKYLYSPAALQKPESERVTNAHRLAAEMKSTVMEPFEEYMSSELNISEVDRMYLATDKVSRLSVMTLIYRAIPASTDSGTIAPFIPECIETAREALEVHRQCLATIKETDAFMKISYMHWGVLLSPFVPFIVIFCNIITTSNGDDLSLLEEFIASLQPLCAFSQSIDRLHTLCSVLGTVARLYFEANTRTQTAEDQDQNLIEVGQEFDVYLSALGLAPTNPMNPANSGNFQMGNSQGYFQADNPAMHLSPAELSQHVGGFPAQSDPSQVQGQGFGTAAQLGNWFWGNQYMMGLLEEDLSQFNPGL</sequence>
<evidence type="ECO:0000256" key="4">
    <source>
        <dbReference type="ARBA" id="ARBA00023242"/>
    </source>
</evidence>
<protein>
    <recommendedName>
        <fullName evidence="7">Zn(2)-C6 fungal-type domain-containing protein</fullName>
    </recommendedName>
</protein>
<evidence type="ECO:0000313" key="8">
    <source>
        <dbReference type="EMBL" id="KXG49651.1"/>
    </source>
</evidence>
<reference evidence="8 9" key="1">
    <citation type="journal article" date="2016" name="BMC Genomics">
        <title>Genome sequencing and secondary metabolism of the postharvest pathogen Penicillium griseofulvum.</title>
        <authorList>
            <person name="Banani H."/>
            <person name="Marcet-Houben M."/>
            <person name="Ballester A.R."/>
            <person name="Abbruscato P."/>
            <person name="Gonzalez-Candelas L."/>
            <person name="Gabaldon T."/>
            <person name="Spadaro D."/>
        </authorList>
    </citation>
    <scope>NUCLEOTIDE SEQUENCE [LARGE SCALE GENOMIC DNA]</scope>
    <source>
        <strain evidence="8 9">PG3</strain>
    </source>
</reference>
<keyword evidence="5" id="KW-0175">Coiled coil</keyword>
<name>A0A135LKZ0_PENPA</name>
<dbReference type="GO" id="GO:0008270">
    <property type="term" value="F:zinc ion binding"/>
    <property type="evidence" value="ECO:0007669"/>
    <property type="project" value="InterPro"/>
</dbReference>
<dbReference type="Pfam" id="PF00172">
    <property type="entry name" value="Zn_clus"/>
    <property type="match status" value="1"/>
</dbReference>
<dbReference type="OrthoDB" id="103819at2759"/>
<dbReference type="PANTHER" id="PTHR46910:SF5">
    <property type="entry name" value="ZN(II)2CYS6 TRANSCRIPTION FACTOR (EUROFUNG)"/>
    <property type="match status" value="1"/>
</dbReference>
<keyword evidence="4" id="KW-0539">Nucleus</keyword>
<dbReference type="InterPro" id="IPR032801">
    <property type="entry name" value="PXL2A/B/C"/>
</dbReference>
<dbReference type="InterPro" id="IPR036864">
    <property type="entry name" value="Zn2-C6_fun-type_DNA-bd_sf"/>
</dbReference>
<feature type="compositionally biased region" description="Polar residues" evidence="6">
    <location>
        <begin position="201"/>
        <end position="211"/>
    </location>
</feature>
<organism evidence="8 9">
    <name type="scientific">Penicillium patulum</name>
    <name type="common">Penicillium griseofulvum</name>
    <dbReference type="NCBI Taxonomy" id="5078"/>
    <lineage>
        <taxon>Eukaryota</taxon>
        <taxon>Fungi</taxon>
        <taxon>Dikarya</taxon>
        <taxon>Ascomycota</taxon>
        <taxon>Pezizomycotina</taxon>
        <taxon>Eurotiomycetes</taxon>
        <taxon>Eurotiomycetidae</taxon>
        <taxon>Eurotiales</taxon>
        <taxon>Aspergillaceae</taxon>
        <taxon>Penicillium</taxon>
    </lineage>
</organism>
<evidence type="ECO:0000256" key="1">
    <source>
        <dbReference type="ARBA" id="ARBA00023015"/>
    </source>
</evidence>
<dbReference type="STRING" id="5078.A0A135LKZ0"/>
<feature type="region of interest" description="Disordered" evidence="6">
    <location>
        <begin position="201"/>
        <end position="220"/>
    </location>
</feature>
<evidence type="ECO:0000256" key="5">
    <source>
        <dbReference type="SAM" id="Coils"/>
    </source>
</evidence>
<dbReference type="Pfam" id="PF13911">
    <property type="entry name" value="AhpC-TSA_2"/>
    <property type="match status" value="1"/>
</dbReference>
<dbReference type="GO" id="GO:0003677">
    <property type="term" value="F:DNA binding"/>
    <property type="evidence" value="ECO:0007669"/>
    <property type="project" value="UniProtKB-KW"/>
</dbReference>
<keyword evidence="9" id="KW-1185">Reference proteome</keyword>
<evidence type="ECO:0000259" key="7">
    <source>
        <dbReference type="Pfam" id="PF00172"/>
    </source>
</evidence>
<comment type="caution">
    <text evidence="8">The sequence shown here is derived from an EMBL/GenBank/DDBJ whole genome shotgun (WGS) entry which is preliminary data.</text>
</comment>